<sequence length="73" mass="8240">MLLNSINTYFVNFNPTSNYISSSLSERIIKSFIFFGNSLTNSISIKNISVVNVILLKIHISSCTRNILKDVKL</sequence>
<evidence type="ECO:0000313" key="1">
    <source>
        <dbReference type="Proteomes" id="UP000887563"/>
    </source>
</evidence>
<name>A0A914MSH5_MELIC</name>
<reference evidence="2" key="1">
    <citation type="submission" date="2022-11" db="UniProtKB">
        <authorList>
            <consortium name="WormBaseParasite"/>
        </authorList>
    </citation>
    <scope>IDENTIFICATION</scope>
</reference>
<dbReference type="AlphaFoldDB" id="A0A914MSH5"/>
<organism evidence="1 2">
    <name type="scientific">Meloidogyne incognita</name>
    <name type="common">Southern root-knot nematode worm</name>
    <name type="synonym">Oxyuris incognita</name>
    <dbReference type="NCBI Taxonomy" id="6306"/>
    <lineage>
        <taxon>Eukaryota</taxon>
        <taxon>Metazoa</taxon>
        <taxon>Ecdysozoa</taxon>
        <taxon>Nematoda</taxon>
        <taxon>Chromadorea</taxon>
        <taxon>Rhabditida</taxon>
        <taxon>Tylenchina</taxon>
        <taxon>Tylenchomorpha</taxon>
        <taxon>Tylenchoidea</taxon>
        <taxon>Meloidogynidae</taxon>
        <taxon>Meloidogyninae</taxon>
        <taxon>Meloidogyne</taxon>
        <taxon>Meloidogyne incognita group</taxon>
    </lineage>
</organism>
<evidence type="ECO:0000313" key="2">
    <source>
        <dbReference type="WBParaSite" id="Minc3s02061g28043"/>
    </source>
</evidence>
<keyword evidence="1" id="KW-1185">Reference proteome</keyword>
<proteinExistence type="predicted"/>
<dbReference type="Proteomes" id="UP000887563">
    <property type="component" value="Unplaced"/>
</dbReference>
<accession>A0A914MSH5</accession>
<dbReference type="WBParaSite" id="Minc3s02061g28043">
    <property type="protein sequence ID" value="Minc3s02061g28043"/>
    <property type="gene ID" value="Minc3s02061g28043"/>
</dbReference>
<protein>
    <submittedName>
        <fullName evidence="2">Candidate secreted effector</fullName>
    </submittedName>
</protein>